<proteinExistence type="predicted"/>
<feature type="region of interest" description="Disordered" evidence="1">
    <location>
        <begin position="1"/>
        <end position="39"/>
    </location>
</feature>
<evidence type="ECO:0000313" key="2">
    <source>
        <dbReference type="EMBL" id="PSR97795.1"/>
    </source>
</evidence>
<accession>A0A2T3AHN0</accession>
<dbReference type="OrthoDB" id="5228203at2759"/>
<protein>
    <submittedName>
        <fullName evidence="2">Uncharacterized protein</fullName>
    </submittedName>
</protein>
<feature type="compositionally biased region" description="Pro residues" evidence="1">
    <location>
        <begin position="12"/>
        <end position="25"/>
    </location>
</feature>
<organism evidence="2 3">
    <name type="scientific">Coniella lustricola</name>
    <dbReference type="NCBI Taxonomy" id="2025994"/>
    <lineage>
        <taxon>Eukaryota</taxon>
        <taxon>Fungi</taxon>
        <taxon>Dikarya</taxon>
        <taxon>Ascomycota</taxon>
        <taxon>Pezizomycotina</taxon>
        <taxon>Sordariomycetes</taxon>
        <taxon>Sordariomycetidae</taxon>
        <taxon>Diaporthales</taxon>
        <taxon>Schizoparmaceae</taxon>
        <taxon>Coniella</taxon>
    </lineage>
</organism>
<dbReference type="Proteomes" id="UP000241462">
    <property type="component" value="Unassembled WGS sequence"/>
</dbReference>
<sequence>MSEDWIFYRSPAPSPSPHRISPPSPYTESESQAQQTMSSTAPVYQQVQTLNIHPAVLPEFVRGYENLNPSFQSLLASTIAHRINTPRIVSLELDTSNPCFSTRRGDRGVQLGWRFVAENTPALRCLNARALARDLLANRSDVQQYYQYYQQQQQQWHHYRPQAHQQQLIYLQQNQQQLPAFTLSHLSDALAQHPVWDPIRHCDALSGEDLDLSLSTDIYWLPWDLCEFVWLRSKMPAAEEPAVTCDESRVRRLMITAKALERELQWAKQEKHWRELIECNGDDEITGCCKKQLPLKVVLDEYFPNCRELVVVMYSSCWGRDYATDRREGLLWDELIYEPSYLACQQQQQQQTMDIGRGYEMQWTDLSEEYSQFVKREDLDWPQLSLARFPDQF</sequence>
<reference evidence="2 3" key="1">
    <citation type="journal article" date="2018" name="Mycol. Prog.">
        <title>Coniella lustricola, a new species from submerged detritus.</title>
        <authorList>
            <person name="Raudabaugh D.B."/>
            <person name="Iturriaga T."/>
            <person name="Carver A."/>
            <person name="Mondo S."/>
            <person name="Pangilinan J."/>
            <person name="Lipzen A."/>
            <person name="He G."/>
            <person name="Amirebrahimi M."/>
            <person name="Grigoriev I.V."/>
            <person name="Miller A.N."/>
        </authorList>
    </citation>
    <scope>NUCLEOTIDE SEQUENCE [LARGE SCALE GENOMIC DNA]</scope>
    <source>
        <strain evidence="2 3">B22-T-1</strain>
    </source>
</reference>
<dbReference type="AlphaFoldDB" id="A0A2T3AHN0"/>
<name>A0A2T3AHN0_9PEZI</name>
<dbReference type="InParanoid" id="A0A2T3AHN0"/>
<gene>
    <name evidence="2" type="ORF">BD289DRAFT_74708</name>
</gene>
<feature type="compositionally biased region" description="Polar residues" evidence="1">
    <location>
        <begin position="26"/>
        <end position="39"/>
    </location>
</feature>
<evidence type="ECO:0000313" key="3">
    <source>
        <dbReference type="Proteomes" id="UP000241462"/>
    </source>
</evidence>
<evidence type="ECO:0000256" key="1">
    <source>
        <dbReference type="SAM" id="MobiDB-lite"/>
    </source>
</evidence>
<keyword evidence="3" id="KW-1185">Reference proteome</keyword>
<dbReference type="EMBL" id="KZ678388">
    <property type="protein sequence ID" value="PSR97795.1"/>
    <property type="molecule type" value="Genomic_DNA"/>
</dbReference>